<evidence type="ECO:0000256" key="6">
    <source>
        <dbReference type="SAM" id="MobiDB-lite"/>
    </source>
</evidence>
<reference evidence="8 9" key="1">
    <citation type="submission" date="2024-01" db="EMBL/GenBank/DDBJ databases">
        <title>A draft genome for the cacao thread blight pathogen Marasmiellus scandens.</title>
        <authorList>
            <person name="Baruah I.K."/>
            <person name="Leung J."/>
            <person name="Bukari Y."/>
            <person name="Amoako-Attah I."/>
            <person name="Meinhardt L.W."/>
            <person name="Bailey B.A."/>
            <person name="Cohen S.P."/>
        </authorList>
    </citation>
    <scope>NUCLEOTIDE SEQUENCE [LARGE SCALE GENOMIC DNA]</scope>
    <source>
        <strain evidence="8 9">GH-19</strain>
    </source>
</reference>
<dbReference type="PROSITE" id="PS50600">
    <property type="entry name" value="ULP_PROTEASE"/>
    <property type="match status" value="1"/>
</dbReference>
<sequence>MLSTEENVSNSNSQKVPRHSPPLSLGAASADEKEVTALSQGNPEEVILYYPWEGVDSVQVYRQDFNQLDPPGWLDDSVIEIGLKVFQTRLKELNPELAEQIYIFTPFFYTFLSESSPEEGYNRVRGWTDADKVDIFNKKYLLIPINQSLHWFLAIIYHPQYALHDSKDQIESGVTSIWTLDPLGFERPEVVDLLSFYLKAEAKEKKDLEVSDESIVGRKALTPIQPNWFDCGPYLLVFVKTFMESPEDFLEMIAASDGELGKQVVWKDGDFEEIRGFLKAEICRLAKAWSIWQKEQETRCA</sequence>
<evidence type="ECO:0000313" key="9">
    <source>
        <dbReference type="Proteomes" id="UP001498398"/>
    </source>
</evidence>
<dbReference type="InterPro" id="IPR051947">
    <property type="entry name" value="Sentrin-specific_protease"/>
</dbReference>
<feature type="compositionally biased region" description="Polar residues" evidence="6">
    <location>
        <begin position="1"/>
        <end position="15"/>
    </location>
</feature>
<protein>
    <recommendedName>
        <fullName evidence="7">Ubiquitin-like protease family profile domain-containing protein</fullName>
    </recommendedName>
</protein>
<comment type="caution">
    <text evidence="8">The sequence shown here is derived from an EMBL/GenBank/DDBJ whole genome shotgun (WGS) entry which is preliminary data.</text>
</comment>
<comment type="similarity">
    <text evidence="1">Belongs to the peptidase C48 family.</text>
</comment>
<dbReference type="PANTHER" id="PTHR46896:SF3">
    <property type="entry name" value="FI06413P-RELATED"/>
    <property type="match status" value="1"/>
</dbReference>
<accession>A0ABR1JE61</accession>
<keyword evidence="4" id="KW-0833">Ubl conjugation pathway</keyword>
<dbReference type="InterPro" id="IPR038765">
    <property type="entry name" value="Papain-like_cys_pep_sf"/>
</dbReference>
<keyword evidence="2" id="KW-0597">Phosphoprotein</keyword>
<evidence type="ECO:0000256" key="4">
    <source>
        <dbReference type="ARBA" id="ARBA00022786"/>
    </source>
</evidence>
<dbReference type="Proteomes" id="UP001498398">
    <property type="component" value="Unassembled WGS sequence"/>
</dbReference>
<evidence type="ECO:0000256" key="3">
    <source>
        <dbReference type="ARBA" id="ARBA00022670"/>
    </source>
</evidence>
<proteinExistence type="inferred from homology"/>
<dbReference type="EMBL" id="JBANRG010000020">
    <property type="protein sequence ID" value="KAK7457120.1"/>
    <property type="molecule type" value="Genomic_DNA"/>
</dbReference>
<evidence type="ECO:0000259" key="7">
    <source>
        <dbReference type="PROSITE" id="PS50600"/>
    </source>
</evidence>
<feature type="domain" description="Ubiquitin-like protease family profile" evidence="7">
    <location>
        <begin position="58"/>
        <end position="242"/>
    </location>
</feature>
<dbReference type="Gene3D" id="3.40.395.10">
    <property type="entry name" value="Adenoviral Proteinase, Chain A"/>
    <property type="match status" value="1"/>
</dbReference>
<name>A0ABR1JE61_9AGAR</name>
<evidence type="ECO:0000256" key="5">
    <source>
        <dbReference type="ARBA" id="ARBA00022801"/>
    </source>
</evidence>
<dbReference type="PANTHER" id="PTHR46896">
    <property type="entry name" value="SENTRIN-SPECIFIC PROTEASE"/>
    <property type="match status" value="1"/>
</dbReference>
<dbReference type="InterPro" id="IPR003653">
    <property type="entry name" value="Peptidase_C48_C"/>
</dbReference>
<keyword evidence="3" id="KW-0645">Protease</keyword>
<feature type="region of interest" description="Disordered" evidence="6">
    <location>
        <begin position="1"/>
        <end position="32"/>
    </location>
</feature>
<dbReference type="Pfam" id="PF02902">
    <property type="entry name" value="Peptidase_C48"/>
    <property type="match status" value="1"/>
</dbReference>
<keyword evidence="9" id="KW-1185">Reference proteome</keyword>
<gene>
    <name evidence="8" type="ORF">VKT23_010420</name>
</gene>
<keyword evidence="5" id="KW-0378">Hydrolase</keyword>
<evidence type="ECO:0000256" key="1">
    <source>
        <dbReference type="ARBA" id="ARBA00005234"/>
    </source>
</evidence>
<dbReference type="SUPFAM" id="SSF54001">
    <property type="entry name" value="Cysteine proteinases"/>
    <property type="match status" value="1"/>
</dbReference>
<evidence type="ECO:0000313" key="8">
    <source>
        <dbReference type="EMBL" id="KAK7457120.1"/>
    </source>
</evidence>
<organism evidence="8 9">
    <name type="scientific">Marasmiellus scandens</name>
    <dbReference type="NCBI Taxonomy" id="2682957"/>
    <lineage>
        <taxon>Eukaryota</taxon>
        <taxon>Fungi</taxon>
        <taxon>Dikarya</taxon>
        <taxon>Basidiomycota</taxon>
        <taxon>Agaricomycotina</taxon>
        <taxon>Agaricomycetes</taxon>
        <taxon>Agaricomycetidae</taxon>
        <taxon>Agaricales</taxon>
        <taxon>Marasmiineae</taxon>
        <taxon>Omphalotaceae</taxon>
        <taxon>Marasmiellus</taxon>
    </lineage>
</organism>
<evidence type="ECO:0000256" key="2">
    <source>
        <dbReference type="ARBA" id="ARBA00022553"/>
    </source>
</evidence>